<evidence type="ECO:0000313" key="6">
    <source>
        <dbReference type="Proteomes" id="UP000234881"/>
    </source>
</evidence>
<reference evidence="5 6" key="1">
    <citation type="submission" date="2018-01" db="EMBL/GenBank/DDBJ databases">
        <title>The draft genome sequence of Cohaesibacter sp. H1304.</title>
        <authorList>
            <person name="Wang N.-N."/>
            <person name="Du Z.-J."/>
        </authorList>
    </citation>
    <scope>NUCLEOTIDE SEQUENCE [LARGE SCALE GENOMIC DNA]</scope>
    <source>
        <strain evidence="5 6">H1304</strain>
    </source>
</reference>
<keyword evidence="3" id="KW-1133">Transmembrane helix</keyword>
<dbReference type="Proteomes" id="UP000234881">
    <property type="component" value="Unassembled WGS sequence"/>
</dbReference>
<evidence type="ECO:0000256" key="2">
    <source>
        <dbReference type="SAM" id="MobiDB-lite"/>
    </source>
</evidence>
<evidence type="ECO:0000259" key="4">
    <source>
        <dbReference type="SMART" id="SM00062"/>
    </source>
</evidence>
<evidence type="ECO:0000256" key="1">
    <source>
        <dbReference type="ARBA" id="ARBA00022729"/>
    </source>
</evidence>
<sequence>MGSAISIAYSKKLPTLSGIRYLIKSSRSMMCRDYGCAAIPLFIIKFLVVFAVSLPLLTLSSHSYAQGTLDATTGEATTSETESEPQDETENRDEENPDSLETGVSLRNRPAQANGPVASEPWAKAGFYGFIDTRQRLGLPDQELLDKGLRILTTDDFPPFNNRDENGAPQGYHVELARALCEELSTPCTLKIAAFEDIPDLIANGQADVALAGLVNHPSLKDVLDFSNVYLQRPARFARLKEKFFRTDTKGLAGKPVAVRGGSAHEAYLKAYFPTTNRVPVTDLEDARQLLTDEKVDAIFGDAFQLLPMISEADSPIIFAGKPFYDTHFFGDGMAVAYGHNQTDLGNMLNYGLLKLAQKGRMSELYARHFALDVYATY</sequence>
<organism evidence="5 6">
    <name type="scientific">Cohaesibacter celericrescens</name>
    <dbReference type="NCBI Taxonomy" id="2067669"/>
    <lineage>
        <taxon>Bacteria</taxon>
        <taxon>Pseudomonadati</taxon>
        <taxon>Pseudomonadota</taxon>
        <taxon>Alphaproteobacteria</taxon>
        <taxon>Hyphomicrobiales</taxon>
        <taxon>Cohaesibacteraceae</taxon>
    </lineage>
</organism>
<accession>A0A2N5XK12</accession>
<dbReference type="SMART" id="SM00062">
    <property type="entry name" value="PBPb"/>
    <property type="match status" value="1"/>
</dbReference>
<name>A0A2N5XK12_9HYPH</name>
<protein>
    <recommendedName>
        <fullName evidence="4">Solute-binding protein family 3/N-terminal domain-containing protein</fullName>
    </recommendedName>
</protein>
<dbReference type="Gene3D" id="3.40.190.10">
    <property type="entry name" value="Periplasmic binding protein-like II"/>
    <property type="match status" value="2"/>
</dbReference>
<dbReference type="AlphaFoldDB" id="A0A2N5XK12"/>
<dbReference type="EMBL" id="PKUQ01000055">
    <property type="protein sequence ID" value="PLW74859.1"/>
    <property type="molecule type" value="Genomic_DNA"/>
</dbReference>
<feature type="compositionally biased region" description="Acidic residues" evidence="2">
    <location>
        <begin position="81"/>
        <end position="98"/>
    </location>
</feature>
<dbReference type="SUPFAM" id="SSF53850">
    <property type="entry name" value="Periplasmic binding protein-like II"/>
    <property type="match status" value="1"/>
</dbReference>
<feature type="domain" description="Solute-binding protein family 3/N-terminal" evidence="4">
    <location>
        <begin position="148"/>
        <end position="373"/>
    </location>
</feature>
<evidence type="ECO:0000313" key="5">
    <source>
        <dbReference type="EMBL" id="PLW74859.1"/>
    </source>
</evidence>
<keyword evidence="1" id="KW-0732">Signal</keyword>
<feature type="transmembrane region" description="Helical" evidence="3">
    <location>
        <begin position="34"/>
        <end position="57"/>
    </location>
</feature>
<comment type="caution">
    <text evidence="5">The sequence shown here is derived from an EMBL/GenBank/DDBJ whole genome shotgun (WGS) entry which is preliminary data.</text>
</comment>
<dbReference type="PANTHER" id="PTHR35936">
    <property type="entry name" value="MEMBRANE-BOUND LYTIC MUREIN TRANSGLYCOSYLASE F"/>
    <property type="match status" value="1"/>
</dbReference>
<feature type="compositionally biased region" description="Low complexity" evidence="2">
    <location>
        <begin position="71"/>
        <end position="80"/>
    </location>
</feature>
<dbReference type="Pfam" id="PF00497">
    <property type="entry name" value="SBP_bac_3"/>
    <property type="match status" value="1"/>
</dbReference>
<dbReference type="PANTHER" id="PTHR35936:SF35">
    <property type="entry name" value="L-CYSTINE-BINDING PROTEIN TCYJ"/>
    <property type="match status" value="1"/>
</dbReference>
<dbReference type="OrthoDB" id="9796586at2"/>
<keyword evidence="3" id="KW-0472">Membrane</keyword>
<gene>
    <name evidence="5" type="ORF">C0081_21300</name>
</gene>
<keyword evidence="6" id="KW-1185">Reference proteome</keyword>
<keyword evidence="3" id="KW-0812">Transmembrane</keyword>
<proteinExistence type="predicted"/>
<evidence type="ECO:0000256" key="3">
    <source>
        <dbReference type="SAM" id="Phobius"/>
    </source>
</evidence>
<feature type="region of interest" description="Disordered" evidence="2">
    <location>
        <begin position="71"/>
        <end position="116"/>
    </location>
</feature>
<dbReference type="InterPro" id="IPR001638">
    <property type="entry name" value="Solute-binding_3/MltF_N"/>
</dbReference>